<keyword evidence="3" id="KW-0677">Repeat</keyword>
<dbReference type="EMBL" id="CAJNJA010021880">
    <property type="protein sequence ID" value="CAE7483261.1"/>
    <property type="molecule type" value="Genomic_DNA"/>
</dbReference>
<proteinExistence type="predicted"/>
<dbReference type="GO" id="GO:0006913">
    <property type="term" value="P:nucleocytoplasmic transport"/>
    <property type="evidence" value="ECO:0007669"/>
    <property type="project" value="TreeGrafter"/>
</dbReference>
<dbReference type="GO" id="GO:0031267">
    <property type="term" value="F:small GTPase binding"/>
    <property type="evidence" value="ECO:0007669"/>
    <property type="project" value="TreeGrafter"/>
</dbReference>
<gene>
    <name evidence="5" type="primary">NLRC3</name>
    <name evidence="5" type="ORF">SNEC2469_LOCUS13696</name>
</gene>
<dbReference type="SUPFAM" id="SSF52047">
    <property type="entry name" value="RNI-like"/>
    <property type="match status" value="1"/>
</dbReference>
<sequence length="434" mass="48911">KLKVLRLRNVEVGEAEAEEFCKALGLNDTITKLEIQALAHALKSNRTVTHVDLSNNWIRDECTKALADALNLNPTVIRIDLADNEIRGKGAKADEEEVDLSSLKLAPDLRDAVTEHMPKLRELYQALPARLREPEDETDAPMTLTNFLSIVQPSRLQSFLRELNTVKIEASVLRDLDSAMLGDLIQSPAQFLQNREEAGAWYLAAVWAFAAARRSPLLRAGKTTTLRRLKGEQPRADEISTFGVDIWAGEAGTDLNPTWKESETLLYDYTAEQFLHKDRKPRQAPAIKRASSMSSMKTPQNRSISDYSDKHREMPLASARPSIRRTVDKDYAVKGDGQTMMATKKGEPLVARSIGDWLVKKVADAAKNSSEEDPALQLRLQCWDLPGQEVYALCNLLYFQKRGIYVVFCDTSLDMEAGWFPRLLLTFHRLSQRM</sequence>
<keyword evidence="1" id="KW-0343">GTPase activation</keyword>
<dbReference type="AlphaFoldDB" id="A0A812SK14"/>
<evidence type="ECO:0000313" key="6">
    <source>
        <dbReference type="Proteomes" id="UP000601435"/>
    </source>
</evidence>
<evidence type="ECO:0000256" key="2">
    <source>
        <dbReference type="ARBA" id="ARBA00022614"/>
    </source>
</evidence>
<keyword evidence="6" id="KW-1185">Reference proteome</keyword>
<dbReference type="PANTHER" id="PTHR24113">
    <property type="entry name" value="RAN GTPASE-ACTIVATING PROTEIN 1"/>
    <property type="match status" value="1"/>
</dbReference>
<name>A0A812SK14_9DINO</name>
<feature type="region of interest" description="Disordered" evidence="4">
    <location>
        <begin position="278"/>
        <end position="307"/>
    </location>
</feature>
<dbReference type="OrthoDB" id="120976at2759"/>
<dbReference type="GO" id="GO:0005096">
    <property type="term" value="F:GTPase activator activity"/>
    <property type="evidence" value="ECO:0007669"/>
    <property type="project" value="UniProtKB-KW"/>
</dbReference>
<accession>A0A812SK14</accession>
<dbReference type="Gene3D" id="3.80.10.10">
    <property type="entry name" value="Ribonuclease Inhibitor"/>
    <property type="match status" value="1"/>
</dbReference>
<dbReference type="InterPro" id="IPR032675">
    <property type="entry name" value="LRR_dom_sf"/>
</dbReference>
<dbReference type="GO" id="GO:0005634">
    <property type="term" value="C:nucleus"/>
    <property type="evidence" value="ECO:0007669"/>
    <property type="project" value="TreeGrafter"/>
</dbReference>
<organism evidence="5 6">
    <name type="scientific">Symbiodinium necroappetens</name>
    <dbReference type="NCBI Taxonomy" id="1628268"/>
    <lineage>
        <taxon>Eukaryota</taxon>
        <taxon>Sar</taxon>
        <taxon>Alveolata</taxon>
        <taxon>Dinophyceae</taxon>
        <taxon>Suessiales</taxon>
        <taxon>Symbiodiniaceae</taxon>
        <taxon>Symbiodinium</taxon>
    </lineage>
</organism>
<dbReference type="GO" id="GO:0005829">
    <property type="term" value="C:cytosol"/>
    <property type="evidence" value="ECO:0007669"/>
    <property type="project" value="TreeGrafter"/>
</dbReference>
<dbReference type="InterPro" id="IPR027417">
    <property type="entry name" value="P-loop_NTPase"/>
</dbReference>
<protein>
    <submittedName>
        <fullName evidence="5">NLRC3 protein</fullName>
    </submittedName>
</protein>
<reference evidence="5" key="1">
    <citation type="submission" date="2021-02" db="EMBL/GenBank/DDBJ databases">
        <authorList>
            <person name="Dougan E. K."/>
            <person name="Rhodes N."/>
            <person name="Thang M."/>
            <person name="Chan C."/>
        </authorList>
    </citation>
    <scope>NUCLEOTIDE SEQUENCE</scope>
</reference>
<evidence type="ECO:0000256" key="3">
    <source>
        <dbReference type="ARBA" id="ARBA00022737"/>
    </source>
</evidence>
<feature type="non-terminal residue" evidence="5">
    <location>
        <position position="434"/>
    </location>
</feature>
<dbReference type="InterPro" id="IPR001611">
    <property type="entry name" value="Leu-rich_rpt"/>
</dbReference>
<dbReference type="Pfam" id="PF13516">
    <property type="entry name" value="LRR_6"/>
    <property type="match status" value="2"/>
</dbReference>
<dbReference type="PANTHER" id="PTHR24113:SF12">
    <property type="entry name" value="RAN GTPASE-ACTIVATING PROTEIN 1"/>
    <property type="match status" value="1"/>
</dbReference>
<comment type="caution">
    <text evidence="5">The sequence shown here is derived from an EMBL/GenBank/DDBJ whole genome shotgun (WGS) entry which is preliminary data.</text>
</comment>
<evidence type="ECO:0000313" key="5">
    <source>
        <dbReference type="EMBL" id="CAE7483261.1"/>
    </source>
</evidence>
<evidence type="ECO:0000256" key="1">
    <source>
        <dbReference type="ARBA" id="ARBA00022468"/>
    </source>
</evidence>
<evidence type="ECO:0000256" key="4">
    <source>
        <dbReference type="SAM" id="MobiDB-lite"/>
    </source>
</evidence>
<keyword evidence="2" id="KW-0433">Leucine-rich repeat</keyword>
<dbReference type="Proteomes" id="UP000601435">
    <property type="component" value="Unassembled WGS sequence"/>
</dbReference>
<dbReference type="InterPro" id="IPR027038">
    <property type="entry name" value="RanGap"/>
</dbReference>
<feature type="compositionally biased region" description="Polar residues" evidence="4">
    <location>
        <begin position="291"/>
        <end position="306"/>
    </location>
</feature>
<dbReference type="GO" id="GO:0048471">
    <property type="term" value="C:perinuclear region of cytoplasm"/>
    <property type="evidence" value="ECO:0007669"/>
    <property type="project" value="TreeGrafter"/>
</dbReference>
<dbReference type="SUPFAM" id="SSF52540">
    <property type="entry name" value="P-loop containing nucleoside triphosphate hydrolases"/>
    <property type="match status" value="1"/>
</dbReference>